<dbReference type="Pfam" id="PF14219">
    <property type="entry name" value="DUF4328"/>
    <property type="match status" value="1"/>
</dbReference>
<dbReference type="Proteomes" id="UP000295621">
    <property type="component" value="Unassembled WGS sequence"/>
</dbReference>
<evidence type="ECO:0000259" key="3">
    <source>
        <dbReference type="Pfam" id="PF14219"/>
    </source>
</evidence>
<proteinExistence type="predicted"/>
<dbReference type="RefSeq" id="WP_131984444.1">
    <property type="nucleotide sequence ID" value="NZ_SMKL01000036.1"/>
</dbReference>
<sequence>MSYYDHPDRQWDTAQWAPQPPAGEPSGLRGLRIALTVLLVLVALAGLLSVVAFAGRVALMVDYLDTGLLDQSEAQSADDFVNGSEVIWGLLFVAIVVVFIVWQYRHAKNARLLGAAQDGVAGPGWAIGGWFIPLANWVIPARNLYVTGRASDLEGQRAGTGGRGPGIVIAWAICFGLAALLRGIANAARPIAGDPDFAELLQASDAFSLIAHLGLIVAAALAVAMVHLLTSRQEAALATRASMIGGQPAYGSWPAPPGVPYGQPQYGQPQQGPQWGQPQYGQQAYGQPQYGQEPAGQQPYGDSPYAQPPAGQQPHSDSPYAQPPAGGGYSRPSYSQPSYIEPSYGLPAYGPPPSGPPNEQPVPQGQNPPPSPFAPASGGSSFSQPPADDAAPADQPSSNADGPQAPPAPPPPVPPSSAP</sequence>
<keyword evidence="2" id="KW-0812">Transmembrane</keyword>
<keyword evidence="5" id="KW-1185">Reference proteome</keyword>
<evidence type="ECO:0000256" key="1">
    <source>
        <dbReference type="SAM" id="MobiDB-lite"/>
    </source>
</evidence>
<feature type="region of interest" description="Disordered" evidence="1">
    <location>
        <begin position="254"/>
        <end position="419"/>
    </location>
</feature>
<feature type="transmembrane region" description="Helical" evidence="2">
    <location>
        <begin position="167"/>
        <end position="189"/>
    </location>
</feature>
<keyword evidence="2" id="KW-0472">Membrane</keyword>
<evidence type="ECO:0000313" key="5">
    <source>
        <dbReference type="Proteomes" id="UP000295621"/>
    </source>
</evidence>
<evidence type="ECO:0000256" key="2">
    <source>
        <dbReference type="SAM" id="Phobius"/>
    </source>
</evidence>
<feature type="compositionally biased region" description="Pro residues" evidence="1">
    <location>
        <begin position="349"/>
        <end position="373"/>
    </location>
</feature>
<feature type="compositionally biased region" description="Basic and acidic residues" evidence="1">
    <location>
        <begin position="1"/>
        <end position="11"/>
    </location>
</feature>
<comment type="caution">
    <text evidence="4">The sequence shown here is derived from an EMBL/GenBank/DDBJ whole genome shotgun (WGS) entry which is preliminary data.</text>
</comment>
<feature type="domain" description="DUF4328" evidence="3">
    <location>
        <begin position="66"/>
        <end position="229"/>
    </location>
</feature>
<keyword evidence="2" id="KW-1133">Transmembrane helix</keyword>
<organism evidence="4 5">
    <name type="scientific">Jiangella ureilytica</name>
    <dbReference type="NCBI Taxonomy" id="2530374"/>
    <lineage>
        <taxon>Bacteria</taxon>
        <taxon>Bacillati</taxon>
        <taxon>Actinomycetota</taxon>
        <taxon>Actinomycetes</taxon>
        <taxon>Jiangellales</taxon>
        <taxon>Jiangellaceae</taxon>
        <taxon>Jiangella</taxon>
    </lineage>
</organism>
<dbReference type="OrthoDB" id="4174975at2"/>
<dbReference type="AlphaFoldDB" id="A0A4R4RJY8"/>
<feature type="compositionally biased region" description="Pro residues" evidence="1">
    <location>
        <begin position="404"/>
        <end position="419"/>
    </location>
</feature>
<accession>A0A4R4RJY8</accession>
<feature type="transmembrane region" description="Helical" evidence="2">
    <location>
        <begin position="86"/>
        <end position="104"/>
    </location>
</feature>
<evidence type="ECO:0000313" key="4">
    <source>
        <dbReference type="EMBL" id="TDC49921.1"/>
    </source>
</evidence>
<dbReference type="InterPro" id="IPR025565">
    <property type="entry name" value="DUF4328"/>
</dbReference>
<reference evidence="4 5" key="1">
    <citation type="submission" date="2019-02" db="EMBL/GenBank/DDBJ databases">
        <title>Draft genome sequences of novel Actinobacteria.</title>
        <authorList>
            <person name="Sahin N."/>
            <person name="Ay H."/>
            <person name="Saygin H."/>
        </authorList>
    </citation>
    <scope>NUCLEOTIDE SEQUENCE [LARGE SCALE GENOMIC DNA]</scope>
    <source>
        <strain evidence="4 5">KC603</strain>
    </source>
</reference>
<feature type="compositionally biased region" description="Low complexity" evidence="1">
    <location>
        <begin position="260"/>
        <end position="292"/>
    </location>
</feature>
<gene>
    <name evidence="4" type="ORF">E1212_16715</name>
</gene>
<feature type="compositionally biased region" description="Low complexity" evidence="1">
    <location>
        <begin position="374"/>
        <end position="403"/>
    </location>
</feature>
<feature type="region of interest" description="Disordered" evidence="1">
    <location>
        <begin position="1"/>
        <end position="22"/>
    </location>
</feature>
<feature type="transmembrane region" description="Helical" evidence="2">
    <location>
        <begin position="209"/>
        <end position="230"/>
    </location>
</feature>
<feature type="transmembrane region" description="Helical" evidence="2">
    <location>
        <begin position="33"/>
        <end position="54"/>
    </location>
</feature>
<protein>
    <submittedName>
        <fullName evidence="4">DUF4328 domain-containing protein</fullName>
    </submittedName>
</protein>
<dbReference type="EMBL" id="SMKL01000036">
    <property type="protein sequence ID" value="TDC49921.1"/>
    <property type="molecule type" value="Genomic_DNA"/>
</dbReference>
<name>A0A4R4RJY8_9ACTN</name>